<evidence type="ECO:0000313" key="2">
    <source>
        <dbReference type="EMBL" id="KIM32228.1"/>
    </source>
</evidence>
<keyword evidence="3" id="KW-1185">Reference proteome</keyword>
<dbReference type="OrthoDB" id="3265848at2759"/>
<proteinExistence type="predicted"/>
<dbReference type="EMBL" id="KN824280">
    <property type="protein sequence ID" value="KIM32228.1"/>
    <property type="molecule type" value="Genomic_DNA"/>
</dbReference>
<gene>
    <name evidence="2" type="ORF">M408DRAFT_326864</name>
</gene>
<reference evidence="2 3" key="1">
    <citation type="submission" date="2014-04" db="EMBL/GenBank/DDBJ databases">
        <authorList>
            <consortium name="DOE Joint Genome Institute"/>
            <person name="Kuo A."/>
            <person name="Zuccaro A."/>
            <person name="Kohler A."/>
            <person name="Nagy L.G."/>
            <person name="Floudas D."/>
            <person name="Copeland A."/>
            <person name="Barry K.W."/>
            <person name="Cichocki N."/>
            <person name="Veneault-Fourrey C."/>
            <person name="LaButti K."/>
            <person name="Lindquist E.A."/>
            <person name="Lipzen A."/>
            <person name="Lundell T."/>
            <person name="Morin E."/>
            <person name="Murat C."/>
            <person name="Sun H."/>
            <person name="Tunlid A."/>
            <person name="Henrissat B."/>
            <person name="Grigoriev I.V."/>
            <person name="Hibbett D.S."/>
            <person name="Martin F."/>
            <person name="Nordberg H.P."/>
            <person name="Cantor M.N."/>
            <person name="Hua S.X."/>
        </authorList>
    </citation>
    <scope>NUCLEOTIDE SEQUENCE [LARGE SCALE GENOMIC DNA]</scope>
    <source>
        <strain evidence="2 3">MAFF 305830</strain>
    </source>
</reference>
<protein>
    <submittedName>
        <fullName evidence="2">Uncharacterized protein</fullName>
    </submittedName>
</protein>
<feature type="region of interest" description="Disordered" evidence="1">
    <location>
        <begin position="42"/>
        <end position="123"/>
    </location>
</feature>
<dbReference type="HOGENOM" id="CLU_2016629_0_0_1"/>
<dbReference type="AlphaFoldDB" id="A0A0C2X1U7"/>
<name>A0A0C2X1U7_SERVB</name>
<feature type="compositionally biased region" description="Low complexity" evidence="1">
    <location>
        <begin position="70"/>
        <end position="88"/>
    </location>
</feature>
<dbReference type="Proteomes" id="UP000054097">
    <property type="component" value="Unassembled WGS sequence"/>
</dbReference>
<evidence type="ECO:0000313" key="3">
    <source>
        <dbReference type="Proteomes" id="UP000054097"/>
    </source>
</evidence>
<evidence type="ECO:0000256" key="1">
    <source>
        <dbReference type="SAM" id="MobiDB-lite"/>
    </source>
</evidence>
<accession>A0A0C2X1U7</accession>
<organism evidence="2 3">
    <name type="scientific">Serendipita vermifera MAFF 305830</name>
    <dbReference type="NCBI Taxonomy" id="933852"/>
    <lineage>
        <taxon>Eukaryota</taxon>
        <taxon>Fungi</taxon>
        <taxon>Dikarya</taxon>
        <taxon>Basidiomycota</taxon>
        <taxon>Agaricomycotina</taxon>
        <taxon>Agaricomycetes</taxon>
        <taxon>Sebacinales</taxon>
        <taxon>Serendipitaceae</taxon>
        <taxon>Serendipita</taxon>
    </lineage>
</organism>
<reference evidence="3" key="2">
    <citation type="submission" date="2015-01" db="EMBL/GenBank/DDBJ databases">
        <title>Evolutionary Origins and Diversification of the Mycorrhizal Mutualists.</title>
        <authorList>
            <consortium name="DOE Joint Genome Institute"/>
            <consortium name="Mycorrhizal Genomics Consortium"/>
            <person name="Kohler A."/>
            <person name="Kuo A."/>
            <person name="Nagy L.G."/>
            <person name="Floudas D."/>
            <person name="Copeland A."/>
            <person name="Barry K.W."/>
            <person name="Cichocki N."/>
            <person name="Veneault-Fourrey C."/>
            <person name="LaButti K."/>
            <person name="Lindquist E.A."/>
            <person name="Lipzen A."/>
            <person name="Lundell T."/>
            <person name="Morin E."/>
            <person name="Murat C."/>
            <person name="Riley R."/>
            <person name="Ohm R."/>
            <person name="Sun H."/>
            <person name="Tunlid A."/>
            <person name="Henrissat B."/>
            <person name="Grigoriev I.V."/>
            <person name="Hibbett D.S."/>
            <person name="Martin F."/>
        </authorList>
    </citation>
    <scope>NUCLEOTIDE SEQUENCE [LARGE SCALE GENOMIC DNA]</scope>
    <source>
        <strain evidence="3">MAFF 305830</strain>
    </source>
</reference>
<sequence>MQAQIFPRGTYAPAMGVFSFGQDPRQMTEDVQVLFGAPAPVTKAPSSVRQQRQRQPQFSAAAHFAALQRSASPPSSSTSHASDEVSSSEGEDDSSASSSCNGSPTVSEKLSRAFKSLRKMSTK</sequence>